<dbReference type="InterPro" id="IPR001480">
    <property type="entry name" value="Bulb-type_lectin_dom"/>
</dbReference>
<dbReference type="Proteomes" id="UP001180020">
    <property type="component" value="Unassembled WGS sequence"/>
</dbReference>
<evidence type="ECO:0000313" key="2">
    <source>
        <dbReference type="EMBL" id="KAK1311793.1"/>
    </source>
</evidence>
<comment type="caution">
    <text evidence="2">The sequence shown here is derived from an EMBL/GenBank/DDBJ whole genome shotgun (WGS) entry which is preliminary data.</text>
</comment>
<organism evidence="2 3">
    <name type="scientific">Acorus calamus</name>
    <name type="common">Sweet flag</name>
    <dbReference type="NCBI Taxonomy" id="4465"/>
    <lineage>
        <taxon>Eukaryota</taxon>
        <taxon>Viridiplantae</taxon>
        <taxon>Streptophyta</taxon>
        <taxon>Embryophyta</taxon>
        <taxon>Tracheophyta</taxon>
        <taxon>Spermatophyta</taxon>
        <taxon>Magnoliopsida</taxon>
        <taxon>Liliopsida</taxon>
        <taxon>Acoraceae</taxon>
        <taxon>Acorus</taxon>
    </lineage>
</organism>
<sequence>MKTGGKGSFCHLKMQSDANLVMYNYNNKPVWSTKTYRRNGNYMLGLQKDHNVVIYGTAFWSTITYVSAAGIIGDDDDHVEPEEAAGVVANVTEIVVANGGH</sequence>
<accession>A0AAV9EFW8</accession>
<dbReference type="Gene3D" id="2.90.10.10">
    <property type="entry name" value="Bulb-type lectin domain"/>
    <property type="match status" value="1"/>
</dbReference>
<dbReference type="AlphaFoldDB" id="A0AAV9EFW8"/>
<dbReference type="InterPro" id="IPR036426">
    <property type="entry name" value="Bulb-type_lectin_dom_sf"/>
</dbReference>
<reference evidence="2" key="1">
    <citation type="journal article" date="2023" name="Nat. Commun.">
        <title>Diploid and tetraploid genomes of Acorus and the evolution of monocots.</title>
        <authorList>
            <person name="Ma L."/>
            <person name="Liu K.W."/>
            <person name="Li Z."/>
            <person name="Hsiao Y.Y."/>
            <person name="Qi Y."/>
            <person name="Fu T."/>
            <person name="Tang G.D."/>
            <person name="Zhang D."/>
            <person name="Sun W.H."/>
            <person name="Liu D.K."/>
            <person name="Li Y."/>
            <person name="Chen G.Z."/>
            <person name="Liu X.D."/>
            <person name="Liao X.Y."/>
            <person name="Jiang Y.T."/>
            <person name="Yu X."/>
            <person name="Hao Y."/>
            <person name="Huang J."/>
            <person name="Zhao X.W."/>
            <person name="Ke S."/>
            <person name="Chen Y.Y."/>
            <person name="Wu W.L."/>
            <person name="Hsu J.L."/>
            <person name="Lin Y.F."/>
            <person name="Huang M.D."/>
            <person name="Li C.Y."/>
            <person name="Huang L."/>
            <person name="Wang Z.W."/>
            <person name="Zhao X."/>
            <person name="Zhong W.Y."/>
            <person name="Peng D.H."/>
            <person name="Ahmad S."/>
            <person name="Lan S."/>
            <person name="Zhang J.S."/>
            <person name="Tsai W.C."/>
            <person name="Van de Peer Y."/>
            <person name="Liu Z.J."/>
        </authorList>
    </citation>
    <scope>NUCLEOTIDE SEQUENCE</scope>
    <source>
        <strain evidence="2">CP</strain>
    </source>
</reference>
<protein>
    <recommendedName>
        <fullName evidence="1">Bulb-type lectin domain-containing protein</fullName>
    </recommendedName>
</protein>
<keyword evidence="3" id="KW-1185">Reference proteome</keyword>
<dbReference type="GO" id="GO:0051707">
    <property type="term" value="P:response to other organism"/>
    <property type="evidence" value="ECO:0007669"/>
    <property type="project" value="UniProtKB-ARBA"/>
</dbReference>
<dbReference type="SUPFAM" id="SSF51110">
    <property type="entry name" value="alpha-D-mannose-specific plant lectins"/>
    <property type="match status" value="1"/>
</dbReference>
<evidence type="ECO:0000313" key="3">
    <source>
        <dbReference type="Proteomes" id="UP001180020"/>
    </source>
</evidence>
<feature type="domain" description="Bulb-type lectin" evidence="1">
    <location>
        <begin position="1"/>
        <end position="67"/>
    </location>
</feature>
<dbReference type="EMBL" id="JAUJYO010000007">
    <property type="protein sequence ID" value="KAK1311793.1"/>
    <property type="molecule type" value="Genomic_DNA"/>
</dbReference>
<dbReference type="PROSITE" id="PS50927">
    <property type="entry name" value="BULB_LECTIN"/>
    <property type="match status" value="1"/>
</dbReference>
<reference evidence="2" key="2">
    <citation type="submission" date="2023-06" db="EMBL/GenBank/DDBJ databases">
        <authorList>
            <person name="Ma L."/>
            <person name="Liu K.-W."/>
            <person name="Li Z."/>
            <person name="Hsiao Y.-Y."/>
            <person name="Qi Y."/>
            <person name="Fu T."/>
            <person name="Tang G."/>
            <person name="Zhang D."/>
            <person name="Sun W.-H."/>
            <person name="Liu D.-K."/>
            <person name="Li Y."/>
            <person name="Chen G.-Z."/>
            <person name="Liu X.-D."/>
            <person name="Liao X.-Y."/>
            <person name="Jiang Y.-T."/>
            <person name="Yu X."/>
            <person name="Hao Y."/>
            <person name="Huang J."/>
            <person name="Zhao X.-W."/>
            <person name="Ke S."/>
            <person name="Chen Y.-Y."/>
            <person name="Wu W.-L."/>
            <person name="Hsu J.-L."/>
            <person name="Lin Y.-F."/>
            <person name="Huang M.-D."/>
            <person name="Li C.-Y."/>
            <person name="Huang L."/>
            <person name="Wang Z.-W."/>
            <person name="Zhao X."/>
            <person name="Zhong W.-Y."/>
            <person name="Peng D.-H."/>
            <person name="Ahmad S."/>
            <person name="Lan S."/>
            <person name="Zhang J.-S."/>
            <person name="Tsai W.-C."/>
            <person name="Van De Peer Y."/>
            <person name="Liu Z.-J."/>
        </authorList>
    </citation>
    <scope>NUCLEOTIDE SEQUENCE</scope>
    <source>
        <strain evidence="2">CP</strain>
        <tissue evidence="2">Leaves</tissue>
    </source>
</reference>
<name>A0AAV9EFW8_ACOCL</name>
<gene>
    <name evidence="2" type="ORF">QJS10_CPA07g00482</name>
</gene>
<dbReference type="SMART" id="SM00108">
    <property type="entry name" value="B_lectin"/>
    <property type="match status" value="1"/>
</dbReference>
<proteinExistence type="predicted"/>
<evidence type="ECO:0000259" key="1">
    <source>
        <dbReference type="PROSITE" id="PS50927"/>
    </source>
</evidence>